<gene>
    <name evidence="2" type="ORF">RDWZM_007667</name>
</gene>
<feature type="region of interest" description="Disordered" evidence="1">
    <location>
        <begin position="662"/>
        <end position="766"/>
    </location>
</feature>
<feature type="compositionally biased region" description="Low complexity" evidence="1">
    <location>
        <begin position="451"/>
        <end position="474"/>
    </location>
</feature>
<dbReference type="SUPFAM" id="SSF50729">
    <property type="entry name" value="PH domain-like"/>
    <property type="match status" value="1"/>
</dbReference>
<dbReference type="EMBL" id="JAPWDV010000003">
    <property type="protein sequence ID" value="KAJ6216510.1"/>
    <property type="molecule type" value="Genomic_DNA"/>
</dbReference>
<feature type="region of interest" description="Disordered" evidence="1">
    <location>
        <begin position="492"/>
        <end position="511"/>
    </location>
</feature>
<feature type="region of interest" description="Disordered" evidence="1">
    <location>
        <begin position="592"/>
        <end position="646"/>
    </location>
</feature>
<dbReference type="PANTHER" id="PTHR41148:SF1">
    <property type="entry name" value="LP09875P"/>
    <property type="match status" value="1"/>
</dbReference>
<protein>
    <submittedName>
        <fullName evidence="2">Uncharacterized protein</fullName>
    </submittedName>
</protein>
<feature type="compositionally biased region" description="Basic and acidic residues" evidence="1">
    <location>
        <begin position="408"/>
        <end position="417"/>
    </location>
</feature>
<feature type="compositionally biased region" description="Polar residues" evidence="1">
    <location>
        <begin position="604"/>
        <end position="621"/>
    </location>
</feature>
<proteinExistence type="predicted"/>
<evidence type="ECO:0000256" key="1">
    <source>
        <dbReference type="SAM" id="MobiDB-lite"/>
    </source>
</evidence>
<dbReference type="Proteomes" id="UP001142055">
    <property type="component" value="Chromosome 3"/>
</dbReference>
<feature type="region of interest" description="Disordered" evidence="1">
    <location>
        <begin position="217"/>
        <end position="296"/>
    </location>
</feature>
<feature type="compositionally biased region" description="Basic and acidic residues" evidence="1">
    <location>
        <begin position="622"/>
        <end position="642"/>
    </location>
</feature>
<feature type="compositionally biased region" description="Low complexity" evidence="1">
    <location>
        <begin position="667"/>
        <end position="690"/>
    </location>
</feature>
<evidence type="ECO:0000313" key="3">
    <source>
        <dbReference type="Proteomes" id="UP001142055"/>
    </source>
</evidence>
<feature type="compositionally biased region" description="Polar residues" evidence="1">
    <location>
        <begin position="270"/>
        <end position="285"/>
    </location>
</feature>
<feature type="region of interest" description="Disordered" evidence="1">
    <location>
        <begin position="782"/>
        <end position="859"/>
    </location>
</feature>
<feature type="compositionally biased region" description="Basic and acidic residues" evidence="1">
    <location>
        <begin position="492"/>
        <end position="502"/>
    </location>
</feature>
<comment type="caution">
    <text evidence="2">The sequence shown here is derived from an EMBL/GenBank/DDBJ whole genome shotgun (WGS) entry which is preliminary data.</text>
</comment>
<feature type="compositionally biased region" description="Polar residues" evidence="1">
    <location>
        <begin position="782"/>
        <end position="792"/>
    </location>
</feature>
<evidence type="ECO:0000313" key="2">
    <source>
        <dbReference type="EMBL" id="KAJ6216510.1"/>
    </source>
</evidence>
<accession>A0A9Q0LZJ4</accession>
<feature type="compositionally biased region" description="Polar residues" evidence="1">
    <location>
        <begin position="804"/>
        <end position="821"/>
    </location>
</feature>
<feature type="region of interest" description="Disordered" evidence="1">
    <location>
        <begin position="406"/>
        <end position="480"/>
    </location>
</feature>
<dbReference type="PANTHER" id="PTHR41148">
    <property type="entry name" value="LP09875P"/>
    <property type="match status" value="1"/>
</dbReference>
<feature type="compositionally biased region" description="Low complexity" evidence="1">
    <location>
        <begin position="845"/>
        <end position="859"/>
    </location>
</feature>
<feature type="region of interest" description="Disordered" evidence="1">
    <location>
        <begin position="309"/>
        <end position="337"/>
    </location>
</feature>
<keyword evidence="3" id="KW-1185">Reference proteome</keyword>
<sequence>MNFKKSNKDVKRASYYVWFLGSKESKGLRGDEYVTPVLNYMLDNECNLEPSKVTLQVSNKGMKIIQILTVPRKSSKLNSDQQAQLFANVHHQRTGANVSNVNEQCSVLKTEQVKHHIPHNSITWVYQEDDVICAILLLYNPITRCPVHVHAYRCDSVETADNLRQQLQTLVARPENQKKFRDIESRLVAKGLLLPPNGFQYSNLDDVVVDHHSNIHQNHNHHHHHHHHHHHESRYQGKNNSDGRSTRTEGSDENSEESNSSDLGYAIRSKSGSNDLRYNQKSNGNEGKFVPQQQQQSSMMSLMMMGGNELKQSANNGPMSLQPFHSSSSATKNDNNKINGLVEKTNKQLKSNKHESNEIDTIGHGQSATAALYDSLAAELRAKLGNPKMGPILLPPRDYDAQTIIDNNNKKKNDKNKNSNKQYSLSRSESSGKSSSGIGSDEALANENQTKKSQPKQQQSTQSNQQQQQQQQQQGLPSSYFRHNRHYRTDILMDEQHNRRSDGGTGPQSFIDIDRRKRHSMAGYLYGNDRTDKSLYNSLQMYNSSEDEIDDDDEFDDDVEDEVNLDDEDFEMPIVDQVDAEDIEEDVIFTTSATVNESNRRSKMISNNNHQRQPNRSSSSEMRNKTRIDRQTSQFHEYDNRRNVPLAKMYASNPNISRMPLKEVKHQQQQQQQQQPTIPSSNRNNISNNNGDKFVIGRREQRQQQQQQNRRPKQYYFADAEFSESKPSDRRWSSQRYLARSNGNLVHEGSGPTSLAIHPHSNDRSVSPAYIYTERIDPRVMSQTKSSHYNHLQHQQQPQQQQQLKSNHSVPMKASRSSTNLARGPISSRFDSFDHYPHPHHQMEPTPLKTSPSSTTTTTTKHQQQHTSNLMNTPAAIAASAAAAIALRNKKKQLEQPFSRYSYAEHVHHGINNNNRESLFSNTNGHNLNYLLPARR</sequence>
<feature type="compositionally biased region" description="Polar residues" evidence="1">
    <location>
        <begin position="310"/>
        <end position="337"/>
    </location>
</feature>
<feature type="compositionally biased region" description="Basic and acidic residues" evidence="1">
    <location>
        <begin position="723"/>
        <end position="732"/>
    </location>
</feature>
<feature type="compositionally biased region" description="Low complexity" evidence="1">
    <location>
        <begin position="419"/>
        <end position="440"/>
    </location>
</feature>
<reference evidence="2" key="1">
    <citation type="submission" date="2022-12" db="EMBL/GenBank/DDBJ databases">
        <title>Genome assemblies of Blomia tropicalis.</title>
        <authorList>
            <person name="Cui Y."/>
        </authorList>
    </citation>
    <scope>NUCLEOTIDE SEQUENCE</scope>
    <source>
        <tissue evidence="2">Adult mites</tissue>
    </source>
</reference>
<organism evidence="2 3">
    <name type="scientific">Blomia tropicalis</name>
    <name type="common">Mite</name>
    <dbReference type="NCBI Taxonomy" id="40697"/>
    <lineage>
        <taxon>Eukaryota</taxon>
        <taxon>Metazoa</taxon>
        <taxon>Ecdysozoa</taxon>
        <taxon>Arthropoda</taxon>
        <taxon>Chelicerata</taxon>
        <taxon>Arachnida</taxon>
        <taxon>Acari</taxon>
        <taxon>Acariformes</taxon>
        <taxon>Sarcoptiformes</taxon>
        <taxon>Astigmata</taxon>
        <taxon>Glycyphagoidea</taxon>
        <taxon>Echimyopodidae</taxon>
        <taxon>Blomia</taxon>
    </lineage>
</organism>
<dbReference type="AlphaFoldDB" id="A0A9Q0LZJ4"/>
<name>A0A9Q0LZJ4_BLOTA</name>
<feature type="compositionally biased region" description="Basic and acidic residues" evidence="1">
    <location>
        <begin position="831"/>
        <end position="843"/>
    </location>
</feature>
<feature type="compositionally biased region" description="Low complexity" evidence="1">
    <location>
        <begin position="793"/>
        <end position="803"/>
    </location>
</feature>
<feature type="compositionally biased region" description="Basic residues" evidence="1">
    <location>
        <begin position="218"/>
        <end position="232"/>
    </location>
</feature>